<dbReference type="PANTHER" id="PTHR13357">
    <property type="entry name" value="SH3 ADAPTER PROTEIN SPIN90 NCK INTERACTING PROTEIN WITH SH3 DOMAIN"/>
    <property type="match status" value="1"/>
</dbReference>
<dbReference type="AlphaFoldDB" id="A0A2V1ANW7"/>
<dbReference type="OrthoDB" id="445362at2759"/>
<evidence type="ECO:0000313" key="4">
    <source>
        <dbReference type="Proteomes" id="UP000244309"/>
    </source>
</evidence>
<dbReference type="STRING" id="45357.A0A2V1ANW7"/>
<dbReference type="InterPro" id="IPR030125">
    <property type="entry name" value="SPIN90/Ldb17"/>
</dbReference>
<name>A0A2V1ANW7_9ASCO</name>
<dbReference type="InterPro" id="IPR018556">
    <property type="entry name" value="SPIN90/Ldb17_LRD"/>
</dbReference>
<dbReference type="Proteomes" id="UP000244309">
    <property type="component" value="Unassembled WGS sequence"/>
</dbReference>
<organism evidence="3 4">
    <name type="scientific">Candidozyma haemuli</name>
    <dbReference type="NCBI Taxonomy" id="45357"/>
    <lineage>
        <taxon>Eukaryota</taxon>
        <taxon>Fungi</taxon>
        <taxon>Dikarya</taxon>
        <taxon>Ascomycota</taxon>
        <taxon>Saccharomycotina</taxon>
        <taxon>Pichiomycetes</taxon>
        <taxon>Metschnikowiaceae</taxon>
        <taxon>Candidozyma</taxon>
    </lineage>
</organism>
<feature type="region of interest" description="Disordered" evidence="1">
    <location>
        <begin position="503"/>
        <end position="530"/>
    </location>
</feature>
<feature type="region of interest" description="Disordered" evidence="1">
    <location>
        <begin position="567"/>
        <end position="606"/>
    </location>
</feature>
<dbReference type="GO" id="GO:0071933">
    <property type="term" value="F:Arp2/3 complex binding"/>
    <property type="evidence" value="ECO:0007669"/>
    <property type="project" value="TreeGrafter"/>
</dbReference>
<feature type="compositionally biased region" description="Basic and acidic residues" evidence="1">
    <location>
        <begin position="503"/>
        <end position="525"/>
    </location>
</feature>
<evidence type="ECO:0000313" key="3">
    <source>
        <dbReference type="EMBL" id="PVH18621.1"/>
    </source>
</evidence>
<feature type="domain" description="SPIN90/Ldb17 leucine-rich" evidence="2">
    <location>
        <begin position="247"/>
        <end position="391"/>
    </location>
</feature>
<evidence type="ECO:0000256" key="1">
    <source>
        <dbReference type="SAM" id="MobiDB-lite"/>
    </source>
</evidence>
<dbReference type="RefSeq" id="XP_025339561.1">
    <property type="nucleotide sequence ID" value="XM_025484630.1"/>
</dbReference>
<comment type="caution">
    <text evidence="3">The sequence shown here is derived from an EMBL/GenBank/DDBJ whole genome shotgun (WGS) entry which is preliminary data.</text>
</comment>
<evidence type="ECO:0000259" key="2">
    <source>
        <dbReference type="Pfam" id="PF09431"/>
    </source>
</evidence>
<dbReference type="GO" id="GO:0030479">
    <property type="term" value="C:actin cortical patch"/>
    <property type="evidence" value="ECO:0007669"/>
    <property type="project" value="TreeGrafter"/>
</dbReference>
<dbReference type="GO" id="GO:0051666">
    <property type="term" value="P:actin cortical patch localization"/>
    <property type="evidence" value="ECO:0007669"/>
    <property type="project" value="TreeGrafter"/>
</dbReference>
<proteinExistence type="predicted"/>
<sequence>MFEASSHRGDDFKPMPPSFDTFCSQIAVPPLERVRSSCRHLLINSDPTECNQSLSTYLKAAVDHLQTESEIYHVCSVLALDLLRSNLFTKNFGLCMGKMLSLLSVLSDAGADPNGEVNNFKTLLSVTLLLTFKAKDDPVMGTIFSDHISDKEFVTTLRSLGIVQVVGNVINKHITSSSSSHAAYVLLKFNCDVIFQYLYKVVLLSDEEFDSLTKSPLIPTLIADLTSNDNFNEYDVTYDDFEDEEKLVAYEEFKLLLLINEQYLMKSLSCTHSKNKVFDGLSVNRKGINVLCGFTNLLVYHLNREESSIIKILMLKFLYSVFTSSFSAKLPYLNDVKILLDIILRELNDLDYSPEEPKENCILALTYLKVLNPLLVFSQLSELNPPYKPHEIIETLRNVVINCDSKAYDTSSSDASSKTKDLASIVKSATKCLNIPWVKRCTVGPRVNQSLSSSRNASSDSLSSVASTVSKIANIKLVSSENNASTDSLSFTRVASVRASNKDDYNLHTKSHNEQLEKPRSDKDSMFSANNGNVFLQKSSNSASEDPFATFAAAHAEHLLDLPKEYLEGKPPLSKEKSAEKLNARQRKAKVKKAPPPPPPPPRRRR</sequence>
<dbReference type="EMBL" id="PKFO01000001">
    <property type="protein sequence ID" value="PVH18621.1"/>
    <property type="molecule type" value="Genomic_DNA"/>
</dbReference>
<dbReference type="GO" id="GO:0000147">
    <property type="term" value="P:actin cortical patch assembly"/>
    <property type="evidence" value="ECO:0007669"/>
    <property type="project" value="TreeGrafter"/>
</dbReference>
<dbReference type="VEuPathDB" id="FungiDB:CXQ85_000903"/>
<dbReference type="PANTHER" id="PTHR13357:SF1">
    <property type="entry name" value="NCK-INTERACTING PROTEIN WITH SH3 DOMAIN"/>
    <property type="match status" value="1"/>
</dbReference>
<feature type="compositionally biased region" description="Basic residues" evidence="1">
    <location>
        <begin position="584"/>
        <end position="593"/>
    </location>
</feature>
<protein>
    <recommendedName>
        <fullName evidence="2">SPIN90/Ldb17 leucine-rich domain-containing protein</fullName>
    </recommendedName>
</protein>
<dbReference type="GO" id="GO:0006897">
    <property type="term" value="P:endocytosis"/>
    <property type="evidence" value="ECO:0007669"/>
    <property type="project" value="TreeGrafter"/>
</dbReference>
<feature type="compositionally biased region" description="Pro residues" evidence="1">
    <location>
        <begin position="594"/>
        <end position="606"/>
    </location>
</feature>
<accession>A0A2V1ANW7</accession>
<reference evidence="3 4" key="1">
    <citation type="submission" date="2017-12" db="EMBL/GenBank/DDBJ databases">
        <title>Genome Sequence of a Multidrug-Resistant Candida haemulonii Isolate from a Patient with Chronic Leg Ulcers in Israel.</title>
        <authorList>
            <person name="Chow N.A."/>
            <person name="Gade L."/>
            <person name="Batra D."/>
            <person name="Rowe L.A."/>
            <person name="Ben-Ami R."/>
            <person name="Loparev V.N."/>
            <person name="Litvintseva A.P."/>
        </authorList>
    </citation>
    <scope>NUCLEOTIDE SEQUENCE [LARGE SCALE GENOMIC DNA]</scope>
    <source>
        <strain evidence="3 4">B11899</strain>
    </source>
</reference>
<dbReference type="GeneID" id="37006234"/>
<gene>
    <name evidence="3" type="ORF">CXQ85_000903</name>
</gene>
<keyword evidence="4" id="KW-1185">Reference proteome</keyword>
<feature type="compositionally biased region" description="Basic and acidic residues" evidence="1">
    <location>
        <begin position="567"/>
        <end position="583"/>
    </location>
</feature>
<dbReference type="Pfam" id="PF09431">
    <property type="entry name" value="SPIN90_LRD"/>
    <property type="match status" value="1"/>
</dbReference>